<sequence length="197" mass="22672">MFSFKFFSFYSMVLHDRPDLVEIARRTCQAQSVLLFSKIREYESSFEGLLHSTEFATFSASRRRNTEKRFALNLSPAQVTDPVNSFGLAFFPMKWDSVNQFTIPDVTVTFKKAPADREERGVLQDLEEFFEVPKGIFFKFNSKLENNFWFQIADSQSAFDFVAVAWIQFSSIRKGVNGETIKRSVNGQMPSTSNGVF</sequence>
<proteinExistence type="predicted"/>
<accession>G0MYG8</accession>
<evidence type="ECO:0000313" key="1">
    <source>
        <dbReference type="EMBL" id="EGT47516.1"/>
    </source>
</evidence>
<dbReference type="AlphaFoldDB" id="G0MYG8"/>
<protein>
    <submittedName>
        <fullName evidence="1">Uncharacterized protein</fullName>
    </submittedName>
</protein>
<evidence type="ECO:0000313" key="2">
    <source>
        <dbReference type="Proteomes" id="UP000008068"/>
    </source>
</evidence>
<dbReference type="Proteomes" id="UP000008068">
    <property type="component" value="Unassembled WGS sequence"/>
</dbReference>
<gene>
    <name evidence="1" type="ORF">CAEBREN_00770</name>
</gene>
<dbReference type="InParanoid" id="G0MYG8"/>
<keyword evidence="2" id="KW-1185">Reference proteome</keyword>
<name>G0MYG8_CAEBE</name>
<organism evidence="2">
    <name type="scientific">Caenorhabditis brenneri</name>
    <name type="common">Nematode worm</name>
    <dbReference type="NCBI Taxonomy" id="135651"/>
    <lineage>
        <taxon>Eukaryota</taxon>
        <taxon>Metazoa</taxon>
        <taxon>Ecdysozoa</taxon>
        <taxon>Nematoda</taxon>
        <taxon>Chromadorea</taxon>
        <taxon>Rhabditida</taxon>
        <taxon>Rhabditina</taxon>
        <taxon>Rhabditomorpha</taxon>
        <taxon>Rhabditoidea</taxon>
        <taxon>Rhabditidae</taxon>
        <taxon>Peloderinae</taxon>
        <taxon>Caenorhabditis</taxon>
    </lineage>
</organism>
<reference evidence="2" key="1">
    <citation type="submission" date="2011-07" db="EMBL/GenBank/DDBJ databases">
        <authorList>
            <consortium name="Caenorhabditis brenneri Sequencing and Analysis Consortium"/>
            <person name="Wilson R.K."/>
        </authorList>
    </citation>
    <scope>NUCLEOTIDE SEQUENCE [LARGE SCALE GENOMIC DNA]</scope>
    <source>
        <strain evidence="2">PB2801</strain>
    </source>
</reference>
<dbReference type="EMBL" id="GL379820">
    <property type="protein sequence ID" value="EGT47516.1"/>
    <property type="molecule type" value="Genomic_DNA"/>
</dbReference>
<dbReference type="HOGENOM" id="CLU_1385262_0_0_1"/>